<evidence type="ECO:0000313" key="2">
    <source>
        <dbReference type="Proteomes" id="UP000034445"/>
    </source>
</evidence>
<sequence>KRTLVPSTHQIVHLILGDGRELLVSPGHPTVDGRTISNLVSGDVYDGASVVSTQRVIYGEKATYDILPSGDTGFYWADGILIGSTLR</sequence>
<evidence type="ECO:0008006" key="3">
    <source>
        <dbReference type="Google" id="ProtNLM"/>
    </source>
</evidence>
<dbReference type="EMBL" id="LCRF01000071">
    <property type="protein sequence ID" value="KKW29547.1"/>
    <property type="molecule type" value="Genomic_DNA"/>
</dbReference>
<name>A0A0G1ZN37_9BACT</name>
<feature type="non-terminal residue" evidence="1">
    <location>
        <position position="1"/>
    </location>
</feature>
<gene>
    <name evidence="1" type="ORF">UY74_C0071G0010</name>
</gene>
<proteinExistence type="predicted"/>
<organism evidence="1 2">
    <name type="scientific">Candidatus Kaiserbacteria bacterium GW2011_GWC2_52_8b</name>
    <dbReference type="NCBI Taxonomy" id="1618676"/>
    <lineage>
        <taxon>Bacteria</taxon>
        <taxon>Candidatus Kaiseribacteriota</taxon>
    </lineage>
</organism>
<accession>A0A0G1ZN37</accession>
<evidence type="ECO:0000313" key="1">
    <source>
        <dbReference type="EMBL" id="KKW29547.1"/>
    </source>
</evidence>
<dbReference type="AlphaFoldDB" id="A0A0G1ZN37"/>
<protein>
    <recommendedName>
        <fullName evidence="3">Hedgehog/Intein (Hint) domain-containing protein</fullName>
    </recommendedName>
</protein>
<reference evidence="1 2" key="1">
    <citation type="journal article" date="2015" name="Nature">
        <title>rRNA introns, odd ribosomes, and small enigmatic genomes across a large radiation of phyla.</title>
        <authorList>
            <person name="Brown C.T."/>
            <person name="Hug L.A."/>
            <person name="Thomas B.C."/>
            <person name="Sharon I."/>
            <person name="Castelle C.J."/>
            <person name="Singh A."/>
            <person name="Wilkins M.J."/>
            <person name="Williams K.H."/>
            <person name="Banfield J.F."/>
        </authorList>
    </citation>
    <scope>NUCLEOTIDE SEQUENCE [LARGE SCALE GENOMIC DNA]</scope>
</reference>
<dbReference type="Proteomes" id="UP000034445">
    <property type="component" value="Unassembled WGS sequence"/>
</dbReference>
<comment type="caution">
    <text evidence="1">The sequence shown here is derived from an EMBL/GenBank/DDBJ whole genome shotgun (WGS) entry which is preliminary data.</text>
</comment>